<evidence type="ECO:0000313" key="1">
    <source>
        <dbReference type="EMBL" id="ADO76025.1"/>
    </source>
</evidence>
<sequence length="111" mass="12262">MAPPKPWSIHFFQRHPSDDPVQAVPALDFLDACPASVRAKLLAVVKAVADAPPPQFSGGGKWEAMHDDMTGIYEVRTDGPKRRHYRLFCLLEQPGTDVGLCQGRNPRSVEP</sequence>
<evidence type="ECO:0000313" key="4">
    <source>
        <dbReference type="Proteomes" id="UP000032702"/>
    </source>
</evidence>
<dbReference type="KEGG" id="sur:STAUR_8270"/>
<name>Q08PP7_STIAD</name>
<gene>
    <name evidence="1" type="ordered locus">STAUR_8270</name>
    <name evidence="2" type="ORF">STIAU_3134</name>
</gene>
<dbReference type="OrthoDB" id="4735425at2"/>
<evidence type="ECO:0000313" key="2">
    <source>
        <dbReference type="EMBL" id="EAU62462.1"/>
    </source>
</evidence>
<dbReference type="AlphaFoldDB" id="Q08PP7"/>
<reference evidence="2 4" key="1">
    <citation type="submission" date="2006-04" db="EMBL/GenBank/DDBJ databases">
        <authorList>
            <person name="Nierman W.C."/>
        </authorList>
    </citation>
    <scope>NUCLEOTIDE SEQUENCE [LARGE SCALE GENOMIC DNA]</scope>
    <source>
        <strain evidence="2 4">DW4/3-1</strain>
    </source>
</reference>
<protein>
    <submittedName>
        <fullName evidence="2">Uncharacterized protein</fullName>
    </submittedName>
</protein>
<dbReference type="EMBL" id="AAMD01000235">
    <property type="protein sequence ID" value="EAU62462.1"/>
    <property type="molecule type" value="Genomic_DNA"/>
</dbReference>
<dbReference type="HOGENOM" id="CLU_2156833_0_0_7"/>
<reference evidence="1 3" key="2">
    <citation type="journal article" date="2011" name="Mol. Biol. Evol.">
        <title>Comparative genomic analysis of fruiting body formation in Myxococcales.</title>
        <authorList>
            <person name="Huntley S."/>
            <person name="Hamann N."/>
            <person name="Wegener-Feldbrugge S."/>
            <person name="Treuner-Lange A."/>
            <person name="Kube M."/>
            <person name="Reinhardt R."/>
            <person name="Klages S."/>
            <person name="Muller R."/>
            <person name="Ronning C.M."/>
            <person name="Nierman W.C."/>
            <person name="Sogaard-Andersen L."/>
        </authorList>
    </citation>
    <scope>NUCLEOTIDE SEQUENCE [LARGE SCALE GENOMIC DNA]</scope>
    <source>
        <strain evidence="1 3">DW4/3-1</strain>
    </source>
</reference>
<dbReference type="Proteomes" id="UP000001351">
    <property type="component" value="Chromosome"/>
</dbReference>
<dbReference type="PATRIC" id="fig|378806.16.peg.1225"/>
<keyword evidence="3" id="KW-1185">Reference proteome</keyword>
<proteinExistence type="predicted"/>
<dbReference type="RefSeq" id="WP_002619109.1">
    <property type="nucleotide sequence ID" value="NC_014623.1"/>
</dbReference>
<dbReference type="STRING" id="378806.STAUR_8270"/>
<organism evidence="2 4">
    <name type="scientific">Stigmatella aurantiaca (strain DW4/3-1)</name>
    <dbReference type="NCBI Taxonomy" id="378806"/>
    <lineage>
        <taxon>Bacteria</taxon>
        <taxon>Pseudomonadati</taxon>
        <taxon>Myxococcota</taxon>
        <taxon>Myxococcia</taxon>
        <taxon>Myxococcales</taxon>
        <taxon>Cystobacterineae</taxon>
        <taxon>Archangiaceae</taxon>
        <taxon>Stigmatella</taxon>
    </lineage>
</organism>
<accession>Q08PP7</accession>
<dbReference type="Proteomes" id="UP000032702">
    <property type="component" value="Unassembled WGS sequence"/>
</dbReference>
<dbReference type="EMBL" id="CP002271">
    <property type="protein sequence ID" value="ADO76025.1"/>
    <property type="molecule type" value="Genomic_DNA"/>
</dbReference>
<evidence type="ECO:0000313" key="3">
    <source>
        <dbReference type="Proteomes" id="UP000001351"/>
    </source>
</evidence>